<organism evidence="7 8">
    <name type="scientific">Acrodontium crateriforme</name>
    <dbReference type="NCBI Taxonomy" id="150365"/>
    <lineage>
        <taxon>Eukaryota</taxon>
        <taxon>Fungi</taxon>
        <taxon>Dikarya</taxon>
        <taxon>Ascomycota</taxon>
        <taxon>Pezizomycotina</taxon>
        <taxon>Dothideomycetes</taxon>
        <taxon>Dothideomycetidae</taxon>
        <taxon>Mycosphaerellales</taxon>
        <taxon>Teratosphaeriaceae</taxon>
        <taxon>Acrodontium</taxon>
    </lineage>
</organism>
<name>A0AAQ3R782_9PEZI</name>
<feature type="signal peptide" evidence="5">
    <location>
        <begin position="1"/>
        <end position="22"/>
    </location>
</feature>
<dbReference type="Gene3D" id="3.30.465.10">
    <property type="match status" value="1"/>
</dbReference>
<dbReference type="PANTHER" id="PTHR42973:SF54">
    <property type="entry name" value="FAD-BINDING PCMH-TYPE DOMAIN-CONTAINING PROTEIN"/>
    <property type="match status" value="1"/>
</dbReference>
<evidence type="ECO:0000256" key="4">
    <source>
        <dbReference type="ARBA" id="ARBA00023002"/>
    </source>
</evidence>
<dbReference type="SUPFAM" id="SSF56176">
    <property type="entry name" value="FAD-binding/transporter-associated domain-like"/>
    <property type="match status" value="1"/>
</dbReference>
<evidence type="ECO:0000313" key="7">
    <source>
        <dbReference type="EMBL" id="WPH00359.1"/>
    </source>
</evidence>
<dbReference type="InterPro" id="IPR050416">
    <property type="entry name" value="FAD-linked_Oxidoreductase"/>
</dbReference>
<dbReference type="PROSITE" id="PS51387">
    <property type="entry name" value="FAD_PCMH"/>
    <property type="match status" value="1"/>
</dbReference>
<dbReference type="AlphaFoldDB" id="A0AAQ3R782"/>
<feature type="domain" description="FAD-binding PCMH-type" evidence="6">
    <location>
        <begin position="69"/>
        <end position="246"/>
    </location>
</feature>
<evidence type="ECO:0000256" key="2">
    <source>
        <dbReference type="ARBA" id="ARBA00022630"/>
    </source>
</evidence>
<keyword evidence="4" id="KW-0560">Oxidoreductase</keyword>
<proteinExistence type="inferred from homology"/>
<protein>
    <recommendedName>
        <fullName evidence="6">FAD-binding PCMH-type domain-containing protein</fullName>
    </recommendedName>
</protein>
<evidence type="ECO:0000256" key="5">
    <source>
        <dbReference type="SAM" id="SignalP"/>
    </source>
</evidence>
<feature type="chain" id="PRO_5043048480" description="FAD-binding PCMH-type domain-containing protein" evidence="5">
    <location>
        <begin position="23"/>
        <end position="498"/>
    </location>
</feature>
<keyword evidence="8" id="KW-1185">Reference proteome</keyword>
<dbReference type="Pfam" id="PF01565">
    <property type="entry name" value="FAD_binding_4"/>
    <property type="match status" value="1"/>
</dbReference>
<keyword evidence="2" id="KW-0285">Flavoprotein</keyword>
<evidence type="ECO:0000256" key="1">
    <source>
        <dbReference type="ARBA" id="ARBA00005466"/>
    </source>
</evidence>
<sequence length="498" mass="55720">MFARAVISTIFLVAAQVIHTFALRSVQDVLLYSGTRDGVESCAILARQLPKQVFFPSDEGYMQRQTQYWSGQQAELFSACRVMATRAEDVKPALEILSTRNQTFAVVAGGHSSVIGASSAGDESIVLDLSFLNNVVVEPDGESVWIGPGARWGDVYALLEMKGLAVPGARVAHVGVGGFVLGGGISWFANLFGWACDSVDGFEVVTPGLEILEVNALRHEDLFWALKGSLGAFGVVTRVRLPTVRCKEVLAGAIEYPDEAVEDLLDAFDALSEEDGTGQSYLSFSWTGVTKRMSNIAYLVDMDTESTSPAFERLTKIPNIHNGLQKQTLKTSADEISAENPLGHRRSKFTLTVNSDQPLRWIYQKFVDFIKTLGFAPDDLLRFTFQPLTLSHLQAQKNFFPLIPGSAPFYIISVEMWWIDSDKDDYFEVQMKNLAEELENWLRARSELHDFVYPNYAAKWQDPFHGVEKKNRIALERAKRRYDPGNMWRRLVPGMWHV</sequence>
<dbReference type="InterPro" id="IPR036318">
    <property type="entry name" value="FAD-bd_PCMH-like_sf"/>
</dbReference>
<accession>A0AAQ3R782</accession>
<evidence type="ECO:0000313" key="8">
    <source>
        <dbReference type="Proteomes" id="UP001303373"/>
    </source>
</evidence>
<dbReference type="InterPro" id="IPR016166">
    <property type="entry name" value="FAD-bd_PCMH"/>
</dbReference>
<dbReference type="GO" id="GO:0016491">
    <property type="term" value="F:oxidoreductase activity"/>
    <property type="evidence" value="ECO:0007669"/>
    <property type="project" value="UniProtKB-KW"/>
</dbReference>
<dbReference type="Proteomes" id="UP001303373">
    <property type="component" value="Chromosome 4"/>
</dbReference>
<keyword evidence="3" id="KW-0274">FAD</keyword>
<dbReference type="InterPro" id="IPR016169">
    <property type="entry name" value="FAD-bd_PCMH_sub2"/>
</dbReference>
<evidence type="ECO:0000256" key="3">
    <source>
        <dbReference type="ARBA" id="ARBA00022827"/>
    </source>
</evidence>
<evidence type="ECO:0000259" key="6">
    <source>
        <dbReference type="PROSITE" id="PS51387"/>
    </source>
</evidence>
<dbReference type="GO" id="GO:0071949">
    <property type="term" value="F:FAD binding"/>
    <property type="evidence" value="ECO:0007669"/>
    <property type="project" value="InterPro"/>
</dbReference>
<reference evidence="7 8" key="1">
    <citation type="submission" date="2023-11" db="EMBL/GenBank/DDBJ databases">
        <title>An acidophilic fungus is an integral part of prey digestion in a carnivorous sundew plant.</title>
        <authorList>
            <person name="Tsai I.J."/>
        </authorList>
    </citation>
    <scope>NUCLEOTIDE SEQUENCE [LARGE SCALE GENOMIC DNA]</scope>
    <source>
        <strain evidence="7">169a</strain>
    </source>
</reference>
<dbReference type="EMBL" id="CP138583">
    <property type="protein sequence ID" value="WPH00359.1"/>
    <property type="molecule type" value="Genomic_DNA"/>
</dbReference>
<keyword evidence="5" id="KW-0732">Signal</keyword>
<comment type="similarity">
    <text evidence="1">Belongs to the oxygen-dependent FAD-linked oxidoreductase family.</text>
</comment>
<gene>
    <name evidence="7" type="ORF">R9X50_00318600</name>
</gene>
<dbReference type="PANTHER" id="PTHR42973">
    <property type="entry name" value="BINDING OXIDOREDUCTASE, PUTATIVE (AFU_ORTHOLOGUE AFUA_1G17690)-RELATED"/>
    <property type="match status" value="1"/>
</dbReference>
<dbReference type="InterPro" id="IPR006094">
    <property type="entry name" value="Oxid_FAD_bind_N"/>
</dbReference>